<name>B7FQZ4_PHATC</name>
<dbReference type="GO" id="GO:0008914">
    <property type="term" value="F:leucyl-tRNA--protein transferase activity"/>
    <property type="evidence" value="ECO:0007669"/>
    <property type="project" value="InterPro"/>
</dbReference>
<evidence type="ECO:0008006" key="6">
    <source>
        <dbReference type="Google" id="ProtNLM"/>
    </source>
</evidence>
<dbReference type="PaxDb" id="2850-Phatr9223"/>
<gene>
    <name evidence="4" type="ORF">PHATRDRAFT_9223</name>
</gene>
<dbReference type="OrthoDB" id="2122564at2759"/>
<dbReference type="SUPFAM" id="SSF55729">
    <property type="entry name" value="Acyl-CoA N-acyltransferases (Nat)"/>
    <property type="match status" value="1"/>
</dbReference>
<feature type="non-terminal residue" evidence="4">
    <location>
        <position position="172"/>
    </location>
</feature>
<evidence type="ECO:0000256" key="1">
    <source>
        <dbReference type="ARBA" id="ARBA00022490"/>
    </source>
</evidence>
<keyword evidence="2" id="KW-0808">Transferase</keyword>
<dbReference type="Gene3D" id="3.40.630.70">
    <property type="entry name" value="Leucyl/phenylalanyl-tRNA-protein transferase, C-terminal domain"/>
    <property type="match status" value="1"/>
</dbReference>
<reference evidence="4 5" key="1">
    <citation type="journal article" date="2008" name="Nature">
        <title>The Phaeodactylum genome reveals the evolutionary history of diatom genomes.</title>
        <authorList>
            <person name="Bowler C."/>
            <person name="Allen A.E."/>
            <person name="Badger J.H."/>
            <person name="Grimwood J."/>
            <person name="Jabbari K."/>
            <person name="Kuo A."/>
            <person name="Maheswari U."/>
            <person name="Martens C."/>
            <person name="Maumus F."/>
            <person name="Otillar R.P."/>
            <person name="Rayko E."/>
            <person name="Salamov A."/>
            <person name="Vandepoele K."/>
            <person name="Beszteri B."/>
            <person name="Gruber A."/>
            <person name="Heijde M."/>
            <person name="Katinka M."/>
            <person name="Mock T."/>
            <person name="Valentin K."/>
            <person name="Verret F."/>
            <person name="Berges J.A."/>
            <person name="Brownlee C."/>
            <person name="Cadoret J.P."/>
            <person name="Chiovitti A."/>
            <person name="Choi C.J."/>
            <person name="Coesel S."/>
            <person name="De Martino A."/>
            <person name="Detter J.C."/>
            <person name="Durkin C."/>
            <person name="Falciatore A."/>
            <person name="Fournet J."/>
            <person name="Haruta M."/>
            <person name="Huysman M.J."/>
            <person name="Jenkins B.D."/>
            <person name="Jiroutova K."/>
            <person name="Jorgensen R.E."/>
            <person name="Joubert Y."/>
            <person name="Kaplan A."/>
            <person name="Kroger N."/>
            <person name="Kroth P.G."/>
            <person name="La Roche J."/>
            <person name="Lindquist E."/>
            <person name="Lommer M."/>
            <person name="Martin-Jezequel V."/>
            <person name="Lopez P.J."/>
            <person name="Lucas S."/>
            <person name="Mangogna M."/>
            <person name="McGinnis K."/>
            <person name="Medlin L.K."/>
            <person name="Montsant A."/>
            <person name="Oudot-Le Secq M.P."/>
            <person name="Napoli C."/>
            <person name="Obornik M."/>
            <person name="Parker M.S."/>
            <person name="Petit J.L."/>
            <person name="Porcel B.M."/>
            <person name="Poulsen N."/>
            <person name="Robison M."/>
            <person name="Rychlewski L."/>
            <person name="Rynearson T.A."/>
            <person name="Schmutz J."/>
            <person name="Shapiro H."/>
            <person name="Siaut M."/>
            <person name="Stanley M."/>
            <person name="Sussman M.R."/>
            <person name="Taylor A.R."/>
            <person name="Vardi A."/>
            <person name="von Dassow P."/>
            <person name="Vyverman W."/>
            <person name="Willis A."/>
            <person name="Wyrwicz L.S."/>
            <person name="Rokhsar D.S."/>
            <person name="Weissenbach J."/>
            <person name="Armbrust E.V."/>
            <person name="Green B.R."/>
            <person name="Van de Peer Y."/>
            <person name="Grigoriev I.V."/>
        </authorList>
    </citation>
    <scope>NUCLEOTIDE SEQUENCE [LARGE SCALE GENOMIC DNA]</scope>
    <source>
        <strain evidence="4 5">CCAP 1055/1</strain>
    </source>
</reference>
<dbReference type="InterPro" id="IPR004616">
    <property type="entry name" value="Leu/Phe-tRNA_Trfase"/>
</dbReference>
<dbReference type="Pfam" id="PF03588">
    <property type="entry name" value="Leu_Phe_trans"/>
    <property type="match status" value="1"/>
</dbReference>
<keyword evidence="5" id="KW-1185">Reference proteome</keyword>
<dbReference type="EMBL" id="CM000605">
    <property type="protein sequence ID" value="EEC51955.1"/>
    <property type="molecule type" value="Genomic_DNA"/>
</dbReference>
<dbReference type="PANTHER" id="PTHR30098">
    <property type="entry name" value="LEUCYL/PHENYLALANYL-TRNA--PROTEIN TRANSFERASE"/>
    <property type="match status" value="1"/>
</dbReference>
<reference evidence="5" key="2">
    <citation type="submission" date="2008-08" db="EMBL/GenBank/DDBJ databases">
        <authorList>
            <consortium name="Diatom Consortium"/>
            <person name="Grigoriev I."/>
            <person name="Grimwood J."/>
            <person name="Kuo A."/>
            <person name="Otillar R.P."/>
            <person name="Salamov A."/>
            <person name="Detter J.C."/>
            <person name="Lindquist E."/>
            <person name="Shapiro H."/>
            <person name="Lucas S."/>
            <person name="Glavina del Rio T."/>
            <person name="Pitluck S."/>
            <person name="Rokhsar D."/>
            <person name="Bowler C."/>
        </authorList>
    </citation>
    <scope>GENOME REANNOTATION</scope>
    <source>
        <strain evidence="5">CCAP 1055/1</strain>
    </source>
</reference>
<dbReference type="GO" id="GO:0005737">
    <property type="term" value="C:cytoplasm"/>
    <property type="evidence" value="ECO:0007669"/>
    <property type="project" value="TreeGrafter"/>
</dbReference>
<dbReference type="GO" id="GO:0030163">
    <property type="term" value="P:protein catabolic process"/>
    <property type="evidence" value="ECO:0007669"/>
    <property type="project" value="InterPro"/>
</dbReference>
<evidence type="ECO:0000313" key="4">
    <source>
        <dbReference type="EMBL" id="EEC51955.1"/>
    </source>
</evidence>
<keyword evidence="1" id="KW-0963">Cytoplasm</keyword>
<dbReference type="InterPro" id="IPR016181">
    <property type="entry name" value="Acyl_CoA_acyltransferase"/>
</dbReference>
<dbReference type="Proteomes" id="UP000000759">
    <property type="component" value="Chromosome 1"/>
</dbReference>
<dbReference type="eggNOG" id="ENOG502RQIP">
    <property type="taxonomic scope" value="Eukaryota"/>
</dbReference>
<proteinExistence type="predicted"/>
<evidence type="ECO:0000256" key="3">
    <source>
        <dbReference type="ARBA" id="ARBA00023315"/>
    </source>
</evidence>
<dbReference type="GeneID" id="7196571"/>
<dbReference type="RefSeq" id="XP_002177492.1">
    <property type="nucleotide sequence ID" value="XM_002177456.1"/>
</dbReference>
<evidence type="ECO:0000256" key="2">
    <source>
        <dbReference type="ARBA" id="ARBA00022679"/>
    </source>
</evidence>
<dbReference type="KEGG" id="pti:PHATRDRAFT_9223"/>
<accession>B7FQZ4</accession>
<keyword evidence="3" id="KW-0012">Acyltransferase</keyword>
<protein>
    <recommendedName>
        <fullName evidence="6">Leucyl/phenylalanyl-tRNA--protein transferase</fullName>
    </recommendedName>
</protein>
<dbReference type="InterPro" id="IPR042203">
    <property type="entry name" value="Leu/Phe-tRNA_Trfase_C"/>
</dbReference>
<organism evidence="4 5">
    <name type="scientific">Phaeodactylum tricornutum (strain CCAP 1055/1)</name>
    <dbReference type="NCBI Taxonomy" id="556484"/>
    <lineage>
        <taxon>Eukaryota</taxon>
        <taxon>Sar</taxon>
        <taxon>Stramenopiles</taxon>
        <taxon>Ochrophyta</taxon>
        <taxon>Bacillariophyta</taxon>
        <taxon>Bacillariophyceae</taxon>
        <taxon>Bacillariophycidae</taxon>
        <taxon>Naviculales</taxon>
        <taxon>Phaeodactylaceae</taxon>
        <taxon>Phaeodactylum</taxon>
    </lineage>
</organism>
<dbReference type="InParanoid" id="B7FQZ4"/>
<sequence length="172" mass="19002">MVEGFLPIATEGVLLPKLHEHRCVVTLPDRLHVSKSTRKKAKGFTISFNQAFEEVVEGCRAQHGPQCWLYPSLHQHASPLESTGKTCTIHLYSVEIWNNDRQLVGGELGYTVGSVYTSLTGFSAQDSAGSVQLAALGHLLCQLGFTLWDLGMEMEYKRNLGSQLVPRAVFVD</sequence>
<dbReference type="HOGENOM" id="CLU_722532_0_0_1"/>
<dbReference type="AlphaFoldDB" id="B7FQZ4"/>
<evidence type="ECO:0000313" key="5">
    <source>
        <dbReference type="Proteomes" id="UP000000759"/>
    </source>
</evidence>
<dbReference type="PANTHER" id="PTHR30098:SF2">
    <property type="entry name" value="LEUCYL_PHENYLALANYL-TRNA--PROTEIN TRANSFERASE"/>
    <property type="match status" value="1"/>
</dbReference>